<dbReference type="SMART" id="SM00304">
    <property type="entry name" value="HAMP"/>
    <property type="match status" value="1"/>
</dbReference>
<keyword evidence="1" id="KW-1133">Transmembrane helix</keyword>
<dbReference type="PROSITE" id="PS50887">
    <property type="entry name" value="GGDEF"/>
    <property type="match status" value="1"/>
</dbReference>
<dbReference type="Pfam" id="PF00990">
    <property type="entry name" value="GGDEF"/>
    <property type="match status" value="1"/>
</dbReference>
<dbReference type="InterPro" id="IPR000160">
    <property type="entry name" value="GGDEF_dom"/>
</dbReference>
<dbReference type="Pfam" id="PF00563">
    <property type="entry name" value="EAL"/>
    <property type="match status" value="1"/>
</dbReference>
<dbReference type="InterPro" id="IPR001633">
    <property type="entry name" value="EAL_dom"/>
</dbReference>
<feature type="transmembrane region" description="Helical" evidence="1">
    <location>
        <begin position="271"/>
        <end position="294"/>
    </location>
</feature>
<evidence type="ECO:0000259" key="3">
    <source>
        <dbReference type="PROSITE" id="PS50885"/>
    </source>
</evidence>
<sequence length="783" mass="84837">MFRNLRTKLLILYGGVFSLALLFLGLAAQFAIIAYAKQNVQNEMGAATSVFTRLWSQKSEAIKTNAELLARDFGFKSALANGDLPTVASAFDNLRSRVQADEGLIVAVDGTVLAGAQSPIAANIAAIVMDAQPIEARTGIITVNGQAYSTVIAPVLAPDPMGWVVFALRVDRAQMKGLETLSSIPLDAAIISPDAKGIWRSTSGDLSVEAIRDLSGFAAHQKQHTRAEIVPGTQGQIIAVATALPGLNEAQPSLLLLSYPLNKALSSYQTLLFILMGLGGLTLCAVILASLFLARTLTRPILMLNHAAEKLKAGETELVTLHSKDEIADLAATFNAMAVSIHEREQRILHMARHDLTTDLPNRAALEDRIGALTDEGGRPLIYAIGVERFSHIRSIWGMKTSNGVINALSDLLRDLDPDALIGRLGPDVIGMVLPRPEDTFQFDLAPDFAATLVQKLDARVSIDDQMVDIGVVIGYDPVPQTGQTAAEYIEKALIALDQARTAKVKTAAFDPKTYDELADNVLLTDELHSALDNEDLMTFYQPKYDYRLGRVTAAEALVRWDHATRGMVSPQRFVLLAEETGFIRDLTLLVLKNTLRDQAYLKSLGFDIAMSVNYSGRLLTDRDYTEQTLAICAQATGKLCLEITETAVIEDPTVGLAAIERFVAAGIEVSLDDFGTGLSSLSYLKMIPAQELKIDRSFIMEMEKGQRERLLVAATINLAHGLGMKVTAEGVEDDTALALLAGMGCDMAQGYGIARPMPIDALEVWLRACEAQPRKYDALTAQ</sequence>
<dbReference type="Gene3D" id="3.20.20.450">
    <property type="entry name" value="EAL domain"/>
    <property type="match status" value="1"/>
</dbReference>
<dbReference type="SUPFAM" id="SSF141868">
    <property type="entry name" value="EAL domain-like"/>
    <property type="match status" value="1"/>
</dbReference>
<dbReference type="InterPro" id="IPR029787">
    <property type="entry name" value="Nucleotide_cyclase"/>
</dbReference>
<evidence type="ECO:0000259" key="4">
    <source>
        <dbReference type="PROSITE" id="PS50887"/>
    </source>
</evidence>
<dbReference type="Gene3D" id="6.10.340.10">
    <property type="match status" value="1"/>
</dbReference>
<keyword evidence="1" id="KW-0812">Transmembrane</keyword>
<dbReference type="SUPFAM" id="SSF158472">
    <property type="entry name" value="HAMP domain-like"/>
    <property type="match status" value="1"/>
</dbReference>
<protein>
    <submittedName>
        <fullName evidence="5">EAL domain-containing protein</fullName>
    </submittedName>
</protein>
<dbReference type="PROSITE" id="PS50885">
    <property type="entry name" value="HAMP"/>
    <property type="match status" value="1"/>
</dbReference>
<accession>A0ABT5HS03</accession>
<dbReference type="Pfam" id="PF00672">
    <property type="entry name" value="HAMP"/>
    <property type="match status" value="1"/>
</dbReference>
<keyword evidence="1" id="KW-0472">Membrane</keyword>
<organism evidence="5 6">
    <name type="scientific">Asticcacaulis aquaticus</name>
    <dbReference type="NCBI Taxonomy" id="2984212"/>
    <lineage>
        <taxon>Bacteria</taxon>
        <taxon>Pseudomonadati</taxon>
        <taxon>Pseudomonadota</taxon>
        <taxon>Alphaproteobacteria</taxon>
        <taxon>Caulobacterales</taxon>
        <taxon>Caulobacteraceae</taxon>
        <taxon>Asticcacaulis</taxon>
    </lineage>
</organism>
<dbReference type="Proteomes" id="UP001214854">
    <property type="component" value="Unassembled WGS sequence"/>
</dbReference>
<feature type="domain" description="HAMP" evidence="3">
    <location>
        <begin position="295"/>
        <end position="346"/>
    </location>
</feature>
<evidence type="ECO:0000313" key="6">
    <source>
        <dbReference type="Proteomes" id="UP001214854"/>
    </source>
</evidence>
<feature type="domain" description="GGDEF" evidence="4">
    <location>
        <begin position="378"/>
        <end position="512"/>
    </location>
</feature>
<dbReference type="SUPFAM" id="SSF55073">
    <property type="entry name" value="Nucleotide cyclase"/>
    <property type="match status" value="1"/>
</dbReference>
<dbReference type="InterPro" id="IPR043128">
    <property type="entry name" value="Rev_trsase/Diguanyl_cyclase"/>
</dbReference>
<dbReference type="InterPro" id="IPR050706">
    <property type="entry name" value="Cyclic-di-GMP_PDE-like"/>
</dbReference>
<dbReference type="PANTHER" id="PTHR33121:SF70">
    <property type="entry name" value="SIGNALING PROTEIN YKOW"/>
    <property type="match status" value="1"/>
</dbReference>
<dbReference type="InterPro" id="IPR003660">
    <property type="entry name" value="HAMP_dom"/>
</dbReference>
<dbReference type="CDD" id="cd06225">
    <property type="entry name" value="HAMP"/>
    <property type="match status" value="1"/>
</dbReference>
<evidence type="ECO:0000256" key="1">
    <source>
        <dbReference type="SAM" id="Phobius"/>
    </source>
</evidence>
<evidence type="ECO:0000259" key="2">
    <source>
        <dbReference type="PROSITE" id="PS50883"/>
    </source>
</evidence>
<dbReference type="InterPro" id="IPR035919">
    <property type="entry name" value="EAL_sf"/>
</dbReference>
<gene>
    <name evidence="5" type="ORF">PQU92_04945</name>
</gene>
<feature type="domain" description="EAL" evidence="2">
    <location>
        <begin position="521"/>
        <end position="771"/>
    </location>
</feature>
<dbReference type="RefSeq" id="WP_272747097.1">
    <property type="nucleotide sequence ID" value="NZ_JAQQKX010000003.1"/>
</dbReference>
<evidence type="ECO:0000313" key="5">
    <source>
        <dbReference type="EMBL" id="MDC7682610.1"/>
    </source>
</evidence>
<dbReference type="EMBL" id="JAQQKX010000003">
    <property type="protein sequence ID" value="MDC7682610.1"/>
    <property type="molecule type" value="Genomic_DNA"/>
</dbReference>
<dbReference type="Gene3D" id="3.30.70.270">
    <property type="match status" value="1"/>
</dbReference>
<comment type="caution">
    <text evidence="5">The sequence shown here is derived from an EMBL/GenBank/DDBJ whole genome shotgun (WGS) entry which is preliminary data.</text>
</comment>
<dbReference type="SMART" id="SM00267">
    <property type="entry name" value="GGDEF"/>
    <property type="match status" value="1"/>
</dbReference>
<proteinExistence type="predicted"/>
<dbReference type="PROSITE" id="PS50883">
    <property type="entry name" value="EAL"/>
    <property type="match status" value="1"/>
</dbReference>
<dbReference type="SMART" id="SM00052">
    <property type="entry name" value="EAL"/>
    <property type="match status" value="1"/>
</dbReference>
<name>A0ABT5HS03_9CAUL</name>
<dbReference type="CDD" id="cd01948">
    <property type="entry name" value="EAL"/>
    <property type="match status" value="1"/>
</dbReference>
<dbReference type="PANTHER" id="PTHR33121">
    <property type="entry name" value="CYCLIC DI-GMP PHOSPHODIESTERASE PDEF"/>
    <property type="match status" value="1"/>
</dbReference>
<reference evidence="5 6" key="1">
    <citation type="submission" date="2023-01" db="EMBL/GenBank/DDBJ databases">
        <title>Novel species of the genus Asticcacaulis isolated from rivers.</title>
        <authorList>
            <person name="Lu H."/>
        </authorList>
    </citation>
    <scope>NUCLEOTIDE SEQUENCE [LARGE SCALE GENOMIC DNA]</scope>
    <source>
        <strain evidence="5 6">BYS171W</strain>
    </source>
</reference>
<keyword evidence="6" id="KW-1185">Reference proteome</keyword>